<accession>A0A413H0X5</accession>
<reference evidence="1 2" key="1">
    <citation type="submission" date="2018-08" db="EMBL/GenBank/DDBJ databases">
        <title>A genome reference for cultivated species of the human gut microbiota.</title>
        <authorList>
            <person name="Zou Y."/>
            <person name="Xue W."/>
            <person name="Luo G."/>
        </authorList>
    </citation>
    <scope>NUCLEOTIDE SEQUENCE [LARGE SCALE GENOMIC DNA]</scope>
    <source>
        <strain evidence="1 2">OF03-9BH</strain>
    </source>
</reference>
<proteinExistence type="predicted"/>
<dbReference type="InterPro" id="IPR018534">
    <property type="entry name" value="Tet_reg_excision_RteC"/>
</dbReference>
<dbReference type="OrthoDB" id="790983at2"/>
<evidence type="ECO:0000313" key="1">
    <source>
        <dbReference type="EMBL" id="RGX77003.1"/>
    </source>
</evidence>
<gene>
    <name evidence="1" type="ORF">DXA68_17710</name>
</gene>
<dbReference type="RefSeq" id="WP_117988225.1">
    <property type="nucleotide sequence ID" value="NZ_CABMFG010000034.1"/>
</dbReference>
<evidence type="ECO:0000313" key="2">
    <source>
        <dbReference type="Proteomes" id="UP000286075"/>
    </source>
</evidence>
<comment type="caution">
    <text evidence="1">The sequence shown here is derived from an EMBL/GenBank/DDBJ whole genome shotgun (WGS) entry which is preliminary data.</text>
</comment>
<name>A0A413H0X5_9BACE</name>
<dbReference type="AlphaFoldDB" id="A0A413H0X5"/>
<dbReference type="Proteomes" id="UP000286075">
    <property type="component" value="Unassembled WGS sequence"/>
</dbReference>
<protein>
    <recommendedName>
        <fullName evidence="3">RteC protein</fullName>
    </recommendedName>
</protein>
<dbReference type="EMBL" id="QSCF01000034">
    <property type="protein sequence ID" value="RGX77003.1"/>
    <property type="molecule type" value="Genomic_DNA"/>
</dbReference>
<dbReference type="Pfam" id="PF09357">
    <property type="entry name" value="RteC"/>
    <property type="match status" value="1"/>
</dbReference>
<sequence length="295" mass="35603">MRPINKGTINYGTTEFERILYRLLQKVDLQIQDFEDNNNDPFSLCKQVIDYLQEIIGELKAFIISYSFTSKEEEIYFFKEQKPIIASKIIYYNTVYQFELRFPNGSEETQKEFIMAETDRILAHFQRNISFYQYYRTKATYLDHKYFLRGKPDIHILIDNFYYEADPQFSTSYDYKVAKILAIELFAIYLTNRLNELERRFQRQQVKNGNIKKLLRWTGTKRALVELIYALYTNGDFNKGTVDIKDIVSCFEDMFDIDLGDFYHTYMELKSRTNDRTHYLNTLQKRLLRRMEEQE</sequence>
<organism evidence="1 2">
    <name type="scientific">Bacteroides stercorirosoris</name>
    <dbReference type="NCBI Taxonomy" id="871324"/>
    <lineage>
        <taxon>Bacteria</taxon>
        <taxon>Pseudomonadati</taxon>
        <taxon>Bacteroidota</taxon>
        <taxon>Bacteroidia</taxon>
        <taxon>Bacteroidales</taxon>
        <taxon>Bacteroidaceae</taxon>
        <taxon>Bacteroides</taxon>
    </lineage>
</organism>
<evidence type="ECO:0008006" key="3">
    <source>
        <dbReference type="Google" id="ProtNLM"/>
    </source>
</evidence>